<keyword evidence="4" id="KW-1185">Reference proteome</keyword>
<accession>A0A1H1VVK9</accession>
<evidence type="ECO:0000259" key="2">
    <source>
        <dbReference type="Pfam" id="PF08906"/>
    </source>
</evidence>
<protein>
    <recommendedName>
        <fullName evidence="2">T6SS immunity protein Tdi1 C-terminal domain-containing protein</fullName>
    </recommendedName>
</protein>
<evidence type="ECO:0000313" key="4">
    <source>
        <dbReference type="Proteomes" id="UP000198751"/>
    </source>
</evidence>
<reference evidence="4" key="1">
    <citation type="submission" date="2016-10" db="EMBL/GenBank/DDBJ databases">
        <authorList>
            <person name="Varghese N."/>
            <person name="Submissions S."/>
        </authorList>
    </citation>
    <scope>NUCLEOTIDE SEQUENCE [LARGE SCALE GENOMIC DNA]</scope>
    <source>
        <strain evidence="4">IMMIB L-1606</strain>
    </source>
</reference>
<evidence type="ECO:0000256" key="1">
    <source>
        <dbReference type="SAM" id="MobiDB-lite"/>
    </source>
</evidence>
<feature type="region of interest" description="Disordered" evidence="1">
    <location>
        <begin position="1"/>
        <end position="20"/>
    </location>
</feature>
<dbReference type="AlphaFoldDB" id="A0A1H1VVK9"/>
<dbReference type="OrthoDB" id="2988179at2"/>
<dbReference type="Pfam" id="PF08906">
    <property type="entry name" value="T6SS_Tdi1_C"/>
    <property type="match status" value="1"/>
</dbReference>
<proteinExistence type="predicted"/>
<sequence length="204" mass="22305">MYERFANGFTATSQEPRQNTSAAAPGILTGLFNTFGGTTFDGGIYRIHNDVSSKAASKTAAEAYPGFQTETFCFGFDWLGRQFALDFHRGTPDDPEVILLEPGTGEALEVPVPFSKFHDDALFEYRDSCLFPDWFAEWRAAGGAAPAFTECIGYKQPLFLGGEDATDNLELTDIDVYWSIAGQILNATRHLPDGTPVSYLGMAT</sequence>
<dbReference type="Proteomes" id="UP000198751">
    <property type="component" value="Chromosome I"/>
</dbReference>
<evidence type="ECO:0000313" key="3">
    <source>
        <dbReference type="EMBL" id="SDS88511.1"/>
    </source>
</evidence>
<dbReference type="RefSeq" id="WP_091718280.1">
    <property type="nucleotide sequence ID" value="NZ_LT629779.1"/>
</dbReference>
<feature type="domain" description="T6SS immunity protein Tdi1 C-terminal" evidence="2">
    <location>
        <begin position="150"/>
        <end position="184"/>
    </location>
</feature>
<organism evidence="3 4">
    <name type="scientific">Pseudarthrobacter equi</name>
    <dbReference type="NCBI Taxonomy" id="728066"/>
    <lineage>
        <taxon>Bacteria</taxon>
        <taxon>Bacillati</taxon>
        <taxon>Actinomycetota</taxon>
        <taxon>Actinomycetes</taxon>
        <taxon>Micrococcales</taxon>
        <taxon>Micrococcaceae</taxon>
        <taxon>Pseudarthrobacter</taxon>
    </lineage>
</organism>
<feature type="compositionally biased region" description="Polar residues" evidence="1">
    <location>
        <begin position="9"/>
        <end position="20"/>
    </location>
</feature>
<dbReference type="EMBL" id="LT629779">
    <property type="protein sequence ID" value="SDS88511.1"/>
    <property type="molecule type" value="Genomic_DNA"/>
</dbReference>
<gene>
    <name evidence="3" type="ORF">SAMN04489743_1115</name>
</gene>
<name>A0A1H1VVK9_9MICC</name>
<dbReference type="InterPro" id="IPR015002">
    <property type="entry name" value="T6SS_Tdi1_C"/>
</dbReference>